<dbReference type="EMBL" id="JAHCMY010000001">
    <property type="protein sequence ID" value="MBS9522413.1"/>
    <property type="molecule type" value="Genomic_DNA"/>
</dbReference>
<evidence type="ECO:0000313" key="3">
    <source>
        <dbReference type="Proteomes" id="UP001319104"/>
    </source>
</evidence>
<keyword evidence="1" id="KW-0812">Transmembrane</keyword>
<name>A0AAP2G3E7_9BACT</name>
<comment type="caution">
    <text evidence="2">The sequence shown here is derived from an EMBL/GenBank/DDBJ whole genome shotgun (WGS) entry which is preliminary data.</text>
</comment>
<dbReference type="RefSeq" id="WP_213943316.1">
    <property type="nucleotide sequence ID" value="NZ_JAHCMY010000001.1"/>
</dbReference>
<proteinExistence type="predicted"/>
<sequence length="53" mass="5922">MVEKLPMVEVLGTWHLVLGTWYLVLGTWYLVLVTPSNPLNNPETHTAQLCVSG</sequence>
<protein>
    <submittedName>
        <fullName evidence="2">Uncharacterized protein</fullName>
    </submittedName>
</protein>
<feature type="transmembrane region" description="Helical" evidence="1">
    <location>
        <begin position="12"/>
        <end position="32"/>
    </location>
</feature>
<dbReference type="Proteomes" id="UP001319104">
    <property type="component" value="Unassembled WGS sequence"/>
</dbReference>
<dbReference type="AlphaFoldDB" id="A0AAP2G3E7"/>
<accession>A0AAP2G3E7</accession>
<evidence type="ECO:0000256" key="1">
    <source>
        <dbReference type="SAM" id="Phobius"/>
    </source>
</evidence>
<evidence type="ECO:0000313" key="2">
    <source>
        <dbReference type="EMBL" id="MBS9522413.1"/>
    </source>
</evidence>
<keyword evidence="3" id="KW-1185">Reference proteome</keyword>
<reference evidence="2 3" key="1">
    <citation type="submission" date="2021-05" db="EMBL/GenBank/DDBJ databases">
        <authorList>
            <person name="Zhang Z.D."/>
            <person name="Osman G."/>
        </authorList>
    </citation>
    <scope>NUCLEOTIDE SEQUENCE [LARGE SCALE GENOMIC DNA]</scope>
    <source>
        <strain evidence="2 3">KCTC 32217</strain>
    </source>
</reference>
<keyword evidence="1" id="KW-0472">Membrane</keyword>
<gene>
    <name evidence="2" type="ORF">KI659_00140</name>
</gene>
<organism evidence="2 3">
    <name type="scientific">Litoribacter ruber</name>
    <dbReference type="NCBI Taxonomy" id="702568"/>
    <lineage>
        <taxon>Bacteria</taxon>
        <taxon>Pseudomonadati</taxon>
        <taxon>Bacteroidota</taxon>
        <taxon>Cytophagia</taxon>
        <taxon>Cytophagales</taxon>
        <taxon>Cyclobacteriaceae</taxon>
        <taxon>Litoribacter</taxon>
    </lineage>
</organism>
<keyword evidence="1" id="KW-1133">Transmembrane helix</keyword>